<comment type="similarity">
    <text evidence="2 9">Belongs to the class-III pyridoxal-phosphate-dependent aminotransferase family.</text>
</comment>
<organism evidence="10 11">
    <name type="scientific">miscellaneous Crenarchaeota group-15 archaeon DG-45</name>
    <dbReference type="NCBI Taxonomy" id="1685127"/>
    <lineage>
        <taxon>Archaea</taxon>
        <taxon>Candidatus Bathyarchaeota</taxon>
        <taxon>MCG-15</taxon>
    </lineage>
</organism>
<keyword evidence="6 9" id="KW-0663">Pyridoxal phosphate</keyword>
<dbReference type="Gene3D" id="3.40.640.10">
    <property type="entry name" value="Type I PLP-dependent aspartate aminotransferase-like (Major domain)"/>
    <property type="match status" value="1"/>
</dbReference>
<evidence type="ECO:0000256" key="4">
    <source>
        <dbReference type="ARBA" id="ARBA00022576"/>
    </source>
</evidence>
<gene>
    <name evidence="10" type="ORF">AC482_06480</name>
</gene>
<comment type="caution">
    <text evidence="10">The sequence shown here is derived from an EMBL/GenBank/DDBJ whole genome shotgun (WGS) entry which is preliminary data.</text>
</comment>
<evidence type="ECO:0000256" key="3">
    <source>
        <dbReference type="ARBA" id="ARBA00012924"/>
    </source>
</evidence>
<evidence type="ECO:0000256" key="9">
    <source>
        <dbReference type="RuleBase" id="RU003560"/>
    </source>
</evidence>
<dbReference type="InterPro" id="IPR015421">
    <property type="entry name" value="PyrdxlP-dep_Trfase_major"/>
</dbReference>
<accession>A0A0M0BLI2</accession>
<sequence length="445" mass="48481">MSYPKVVVTPPGPKAKAILERDADIISPSYGRAFPLVISSGKGSIITDVDGNKFIDLNAGLACLNVGHSHPKVIEAIKAQADLFLHYSHTDFYYEKAIDLGDSLQGIVPGDFKKKFYYGNSGAESVEAAIKLSRWHTGRKGMVAFIGSFHGRTMGALSLTASKPVQRGRFFPLVPGVEHVPYPYCYRCPFNLECPDCGFYCVDYIDSYLFHKYVPPGEVAMVIVEPIQGEGGYVMSPKGYFKELKKLCDEHGILFAVDEIQSGMGRTGRWFAIEHYDAVPDIVCIAKGIAGGLPLGVTAARADLMDWTPGSHASTFGGNPVSCAAAQAVIAAMKEERMLENAEKQGGYIMKRLAEMEEEHPMIGDFRGAGLMIGVELVRDRETKEPAKEEAGDLMMRCFRKGLAIITCGVSTMRIAPPLNITRDLVESSIDILDECLGEVEAGST</sequence>
<dbReference type="InterPro" id="IPR005814">
    <property type="entry name" value="Aminotrans_3"/>
</dbReference>
<dbReference type="PANTHER" id="PTHR11986:SF58">
    <property type="entry name" value="LEUCINE_METHIONINE RACEMASE"/>
    <property type="match status" value="1"/>
</dbReference>
<protein>
    <recommendedName>
        <fullName evidence="8">Ornithine aminotransferase</fullName>
        <ecNumber evidence="3">2.6.1.13</ecNumber>
    </recommendedName>
</protein>
<reference evidence="10 11" key="1">
    <citation type="submission" date="2015-06" db="EMBL/GenBank/DDBJ databases">
        <title>New insights into the roles of widespread benthic archaea in carbon and nitrogen cycling.</title>
        <authorList>
            <person name="Lazar C.S."/>
            <person name="Baker B.J."/>
            <person name="Seitz K.W."/>
            <person name="Hyde A.S."/>
            <person name="Dick G.J."/>
            <person name="Hinrichs K.-U."/>
            <person name="Teske A.P."/>
        </authorList>
    </citation>
    <scope>NUCLEOTIDE SEQUENCE [LARGE SCALE GENOMIC DNA]</scope>
    <source>
        <strain evidence="10">DG-45</strain>
    </source>
</reference>
<dbReference type="PATRIC" id="fig|1685127.3.peg.29"/>
<dbReference type="Gene3D" id="3.90.1150.10">
    <property type="entry name" value="Aspartate Aminotransferase, domain 1"/>
    <property type="match status" value="1"/>
</dbReference>
<dbReference type="GO" id="GO:0004587">
    <property type="term" value="F:ornithine aminotransferase activity"/>
    <property type="evidence" value="ECO:0007669"/>
    <property type="project" value="UniProtKB-EC"/>
</dbReference>
<evidence type="ECO:0000256" key="5">
    <source>
        <dbReference type="ARBA" id="ARBA00022679"/>
    </source>
</evidence>
<dbReference type="PROSITE" id="PS00600">
    <property type="entry name" value="AA_TRANSFER_CLASS_3"/>
    <property type="match status" value="1"/>
</dbReference>
<dbReference type="Pfam" id="PF00202">
    <property type="entry name" value="Aminotran_3"/>
    <property type="match status" value="1"/>
</dbReference>
<evidence type="ECO:0000313" key="10">
    <source>
        <dbReference type="EMBL" id="KON29437.1"/>
    </source>
</evidence>
<dbReference type="PANTHER" id="PTHR11986">
    <property type="entry name" value="AMINOTRANSFERASE CLASS III"/>
    <property type="match status" value="1"/>
</dbReference>
<proteinExistence type="inferred from homology"/>
<dbReference type="EMBL" id="LFWZ01000064">
    <property type="protein sequence ID" value="KON29437.1"/>
    <property type="molecule type" value="Genomic_DNA"/>
</dbReference>
<evidence type="ECO:0000256" key="7">
    <source>
        <dbReference type="ARBA" id="ARBA00052899"/>
    </source>
</evidence>
<dbReference type="InterPro" id="IPR049704">
    <property type="entry name" value="Aminotrans_3_PPA_site"/>
</dbReference>
<dbReference type="InterPro" id="IPR015422">
    <property type="entry name" value="PyrdxlP-dep_Trfase_small"/>
</dbReference>
<keyword evidence="4 10" id="KW-0032">Aminotransferase</keyword>
<dbReference type="InterPro" id="IPR015424">
    <property type="entry name" value="PyrdxlP-dep_Trfase"/>
</dbReference>
<comment type="catalytic activity">
    <reaction evidence="7">
        <text>L-ornithine + 2-oxoglutarate = L-glutamate 5-semialdehyde + L-glutamate</text>
        <dbReference type="Rhea" id="RHEA:25160"/>
        <dbReference type="ChEBI" id="CHEBI:16810"/>
        <dbReference type="ChEBI" id="CHEBI:29985"/>
        <dbReference type="ChEBI" id="CHEBI:46911"/>
        <dbReference type="ChEBI" id="CHEBI:58066"/>
        <dbReference type="EC" id="2.6.1.13"/>
    </reaction>
</comment>
<evidence type="ECO:0000313" key="11">
    <source>
        <dbReference type="Proteomes" id="UP000037210"/>
    </source>
</evidence>
<dbReference type="AlphaFoldDB" id="A0A0M0BLI2"/>
<dbReference type="NCBIfam" id="NF004426">
    <property type="entry name" value="PRK05769.1"/>
    <property type="match status" value="1"/>
</dbReference>
<keyword evidence="5 10" id="KW-0808">Transferase</keyword>
<name>A0A0M0BLI2_9ARCH</name>
<dbReference type="EC" id="2.6.1.13" evidence="3"/>
<dbReference type="CDD" id="cd00610">
    <property type="entry name" value="OAT_like"/>
    <property type="match status" value="1"/>
</dbReference>
<evidence type="ECO:0000256" key="1">
    <source>
        <dbReference type="ARBA" id="ARBA00001933"/>
    </source>
</evidence>
<evidence type="ECO:0000256" key="6">
    <source>
        <dbReference type="ARBA" id="ARBA00022898"/>
    </source>
</evidence>
<dbReference type="PIRSF" id="PIRSF000521">
    <property type="entry name" value="Transaminase_4ab_Lys_Orn"/>
    <property type="match status" value="1"/>
</dbReference>
<dbReference type="SUPFAM" id="SSF53383">
    <property type="entry name" value="PLP-dependent transferases"/>
    <property type="match status" value="1"/>
</dbReference>
<dbReference type="GO" id="GO:0030170">
    <property type="term" value="F:pyridoxal phosphate binding"/>
    <property type="evidence" value="ECO:0007669"/>
    <property type="project" value="InterPro"/>
</dbReference>
<dbReference type="Proteomes" id="UP000037210">
    <property type="component" value="Unassembled WGS sequence"/>
</dbReference>
<comment type="cofactor">
    <cofactor evidence="1">
        <name>pyridoxal 5'-phosphate</name>
        <dbReference type="ChEBI" id="CHEBI:597326"/>
    </cofactor>
</comment>
<dbReference type="InterPro" id="IPR050103">
    <property type="entry name" value="Class-III_PLP-dep_AT"/>
</dbReference>
<evidence type="ECO:0000256" key="2">
    <source>
        <dbReference type="ARBA" id="ARBA00008954"/>
    </source>
</evidence>
<dbReference type="FunFam" id="3.40.640.10:FF:000013">
    <property type="entry name" value="4-aminobutyrate aminotransferase"/>
    <property type="match status" value="1"/>
</dbReference>
<evidence type="ECO:0000256" key="8">
    <source>
        <dbReference type="ARBA" id="ARBA00073894"/>
    </source>
</evidence>
<dbReference type="GO" id="GO:0042802">
    <property type="term" value="F:identical protein binding"/>
    <property type="evidence" value="ECO:0007669"/>
    <property type="project" value="TreeGrafter"/>
</dbReference>